<reference evidence="7" key="1">
    <citation type="submission" date="2020-11" db="EMBL/GenBank/DDBJ databases">
        <authorList>
            <consortium name="DOE Joint Genome Institute"/>
            <person name="Ahrendt S."/>
            <person name="Riley R."/>
            <person name="Andreopoulos W."/>
            <person name="Labutti K."/>
            <person name="Pangilinan J."/>
            <person name="Ruiz-Duenas F.J."/>
            <person name="Barrasa J.M."/>
            <person name="Sanchez-Garcia M."/>
            <person name="Camarero S."/>
            <person name="Miyauchi S."/>
            <person name="Serrano A."/>
            <person name="Linde D."/>
            <person name="Babiker R."/>
            <person name="Drula E."/>
            <person name="Ayuso-Fernandez I."/>
            <person name="Pacheco R."/>
            <person name="Padilla G."/>
            <person name="Ferreira P."/>
            <person name="Barriuso J."/>
            <person name="Kellner H."/>
            <person name="Castanera R."/>
            <person name="Alfaro M."/>
            <person name="Ramirez L."/>
            <person name="Pisabarro A.G."/>
            <person name="Kuo A."/>
            <person name="Tritt A."/>
            <person name="Lipzen A."/>
            <person name="He G."/>
            <person name="Yan M."/>
            <person name="Ng V."/>
            <person name="Cullen D."/>
            <person name="Martin F."/>
            <person name="Rosso M.-N."/>
            <person name="Henrissat B."/>
            <person name="Hibbett D."/>
            <person name="Martinez A.T."/>
            <person name="Grigoriev I.V."/>
        </authorList>
    </citation>
    <scope>NUCLEOTIDE SEQUENCE</scope>
    <source>
        <strain evidence="7">CBS 247.69</strain>
    </source>
</reference>
<dbReference type="OrthoDB" id="10253709at2759"/>
<evidence type="ECO:0000256" key="6">
    <source>
        <dbReference type="RuleBase" id="RU000488"/>
    </source>
</evidence>
<feature type="repeat" description="Solcar" evidence="5">
    <location>
        <begin position="208"/>
        <end position="295"/>
    </location>
</feature>
<evidence type="ECO:0000313" key="8">
    <source>
        <dbReference type="Proteomes" id="UP000807353"/>
    </source>
</evidence>
<keyword evidence="8" id="KW-1185">Reference proteome</keyword>
<comment type="subcellular location">
    <subcellularLocation>
        <location evidence="1">Membrane</location>
        <topology evidence="1">Multi-pass membrane protein</topology>
    </subcellularLocation>
</comment>
<accession>A0A9P5Y4I2</accession>
<evidence type="ECO:0000256" key="2">
    <source>
        <dbReference type="ARBA" id="ARBA00022692"/>
    </source>
</evidence>
<dbReference type="GO" id="GO:0015742">
    <property type="term" value="P:alpha-ketoglutarate transport"/>
    <property type="evidence" value="ECO:0007669"/>
    <property type="project" value="TreeGrafter"/>
</dbReference>
<keyword evidence="4 5" id="KW-0472">Membrane</keyword>
<dbReference type="FunFam" id="1.50.40.10:FF:000078">
    <property type="entry name" value="Mitochondrial DNA replication protein YHM2"/>
    <property type="match status" value="1"/>
</dbReference>
<dbReference type="EMBL" id="MU150275">
    <property type="protein sequence ID" value="KAF9462102.1"/>
    <property type="molecule type" value="Genomic_DNA"/>
</dbReference>
<dbReference type="Pfam" id="PF00153">
    <property type="entry name" value="Mito_carr"/>
    <property type="match status" value="3"/>
</dbReference>
<gene>
    <name evidence="7" type="ORF">BDZ94DRAFT_1195001</name>
</gene>
<proteinExistence type="inferred from homology"/>
<dbReference type="InterPro" id="IPR053017">
    <property type="entry name" value="Mito_Cit/Oxoglu_Carrier"/>
</dbReference>
<comment type="similarity">
    <text evidence="6">Belongs to the mitochondrial carrier (TC 2.A.29) family.</text>
</comment>
<evidence type="ECO:0000256" key="3">
    <source>
        <dbReference type="ARBA" id="ARBA00022989"/>
    </source>
</evidence>
<sequence length="300" mass="32125">MAIQKEPGQKGVSWSNIAVGGIMNMVTTLGQPLEVLKTQMAANRSQTMWQACKTVWSRGGIVGAYQGLIPWAWIEASTKGAVLVFTASEVETASLTAGISPAFAGLLGGMTGGIAQAYATMGFTTCMKTAEITRHKTAATGVKPPSTWAVFADIYRREGLAGVNKGVNAVAVRQCTNWGSRMGFARLAETSIRKIKGKSETENLGAVDKIIASTIGGALATWNQPIEVIRVEMQSMAKSTANANRPAKLTIMNTLSFIYKENGIKGLYRGVTPRIGLGIWQTICMVSLADYVKIWVKGRQ</sequence>
<dbReference type="InterPro" id="IPR023395">
    <property type="entry name" value="MCP_dom_sf"/>
</dbReference>
<dbReference type="Gene3D" id="1.50.40.10">
    <property type="entry name" value="Mitochondrial carrier domain"/>
    <property type="match status" value="1"/>
</dbReference>
<name>A0A9P5Y4I2_9AGAR</name>
<dbReference type="GO" id="GO:0016020">
    <property type="term" value="C:membrane"/>
    <property type="evidence" value="ECO:0007669"/>
    <property type="project" value="UniProtKB-SubCell"/>
</dbReference>
<dbReference type="GO" id="GO:0005371">
    <property type="term" value="F:tricarboxylate secondary active transmembrane transporter activity"/>
    <property type="evidence" value="ECO:0007669"/>
    <property type="project" value="TreeGrafter"/>
</dbReference>
<dbReference type="AlphaFoldDB" id="A0A9P5Y4I2"/>
<comment type="caution">
    <text evidence="7">The sequence shown here is derived from an EMBL/GenBank/DDBJ whole genome shotgun (WGS) entry which is preliminary data.</text>
</comment>
<dbReference type="PANTHER" id="PTHR46982:SF1">
    <property type="entry name" value="CITRATE_OXOGLUTARATE CARRIER PROTEIN"/>
    <property type="match status" value="1"/>
</dbReference>
<keyword evidence="6" id="KW-0813">Transport</keyword>
<evidence type="ECO:0000313" key="7">
    <source>
        <dbReference type="EMBL" id="KAF9462102.1"/>
    </source>
</evidence>
<dbReference type="GO" id="GO:0006843">
    <property type="term" value="P:mitochondrial citrate transmembrane transport"/>
    <property type="evidence" value="ECO:0007669"/>
    <property type="project" value="TreeGrafter"/>
</dbReference>
<evidence type="ECO:0000256" key="1">
    <source>
        <dbReference type="ARBA" id="ARBA00004141"/>
    </source>
</evidence>
<organism evidence="7 8">
    <name type="scientific">Collybia nuda</name>
    <dbReference type="NCBI Taxonomy" id="64659"/>
    <lineage>
        <taxon>Eukaryota</taxon>
        <taxon>Fungi</taxon>
        <taxon>Dikarya</taxon>
        <taxon>Basidiomycota</taxon>
        <taxon>Agaricomycotina</taxon>
        <taxon>Agaricomycetes</taxon>
        <taxon>Agaricomycetidae</taxon>
        <taxon>Agaricales</taxon>
        <taxon>Tricholomatineae</taxon>
        <taxon>Clitocybaceae</taxon>
        <taxon>Collybia</taxon>
    </lineage>
</organism>
<keyword evidence="2 5" id="KW-0812">Transmembrane</keyword>
<dbReference type="SUPFAM" id="SSF103506">
    <property type="entry name" value="Mitochondrial carrier"/>
    <property type="match status" value="1"/>
</dbReference>
<dbReference type="InterPro" id="IPR018108">
    <property type="entry name" value="MCP_transmembrane"/>
</dbReference>
<keyword evidence="3" id="KW-1133">Transmembrane helix</keyword>
<evidence type="ECO:0000256" key="5">
    <source>
        <dbReference type="PROSITE-ProRule" id="PRU00282"/>
    </source>
</evidence>
<dbReference type="PANTHER" id="PTHR46982">
    <property type="entry name" value="CITRATE/OXOGLUTARATE CARRIER PROTEIN"/>
    <property type="match status" value="1"/>
</dbReference>
<evidence type="ECO:0000256" key="4">
    <source>
        <dbReference type="ARBA" id="ARBA00023136"/>
    </source>
</evidence>
<dbReference type="PROSITE" id="PS50920">
    <property type="entry name" value="SOLCAR"/>
    <property type="match status" value="1"/>
</dbReference>
<protein>
    <submittedName>
        <fullName evidence="7">Mitochondrial carrier domain-containing protein</fullName>
    </submittedName>
</protein>
<dbReference type="GO" id="GO:0005739">
    <property type="term" value="C:mitochondrion"/>
    <property type="evidence" value="ECO:0007669"/>
    <property type="project" value="TreeGrafter"/>
</dbReference>
<dbReference type="Proteomes" id="UP000807353">
    <property type="component" value="Unassembled WGS sequence"/>
</dbReference>